<evidence type="ECO:0000313" key="11">
    <source>
        <dbReference type="EMBL" id="ARF08157.1"/>
    </source>
</evidence>
<evidence type="ECO:0000256" key="6">
    <source>
        <dbReference type="ARBA" id="ARBA00022840"/>
    </source>
</evidence>
<dbReference type="PANTHER" id="PTHR46264:SF4">
    <property type="entry name" value="TYROSINE--TRNA LIGASE, CYTOPLASMIC"/>
    <property type="match status" value="1"/>
</dbReference>
<evidence type="ECO:0000256" key="3">
    <source>
        <dbReference type="ARBA" id="ARBA00013160"/>
    </source>
</evidence>
<keyword evidence="7" id="KW-0648">Protein biosynthesis</keyword>
<dbReference type="InterPro" id="IPR023617">
    <property type="entry name" value="Tyr-tRNA-ligase_arc/euk-type"/>
</dbReference>
<dbReference type="InterPro" id="IPR014729">
    <property type="entry name" value="Rossmann-like_a/b/a_fold"/>
</dbReference>
<keyword evidence="4" id="KW-0436">Ligase</keyword>
<comment type="catalytic activity">
    <reaction evidence="10">
        <text>tRNA(Tyr) + L-tyrosine + ATP = L-tyrosyl-tRNA(Tyr) + AMP + diphosphate + H(+)</text>
        <dbReference type="Rhea" id="RHEA:10220"/>
        <dbReference type="Rhea" id="RHEA-COMP:9706"/>
        <dbReference type="Rhea" id="RHEA-COMP:9707"/>
        <dbReference type="ChEBI" id="CHEBI:15378"/>
        <dbReference type="ChEBI" id="CHEBI:30616"/>
        <dbReference type="ChEBI" id="CHEBI:33019"/>
        <dbReference type="ChEBI" id="CHEBI:58315"/>
        <dbReference type="ChEBI" id="CHEBI:78442"/>
        <dbReference type="ChEBI" id="CHEBI:78536"/>
        <dbReference type="ChEBI" id="CHEBI:456215"/>
        <dbReference type="EC" id="6.1.1.1"/>
    </reaction>
</comment>
<dbReference type="PIRSF" id="PIRSF006588">
    <property type="entry name" value="TyrRS_arch_euk"/>
    <property type="match status" value="1"/>
</dbReference>
<dbReference type="GO" id="GO:0004831">
    <property type="term" value="F:tyrosine-tRNA ligase activity"/>
    <property type="evidence" value="ECO:0007669"/>
    <property type="project" value="UniProtKB-EC"/>
</dbReference>
<dbReference type="GO" id="GO:0005524">
    <property type="term" value="F:ATP binding"/>
    <property type="evidence" value="ECO:0007669"/>
    <property type="project" value="UniProtKB-KW"/>
</dbReference>
<keyword evidence="6" id="KW-0067">ATP-binding</keyword>
<proteinExistence type="inferred from homology"/>
<evidence type="ECO:0000256" key="8">
    <source>
        <dbReference type="ARBA" id="ARBA00023146"/>
    </source>
</evidence>
<dbReference type="Gene3D" id="3.40.50.620">
    <property type="entry name" value="HUPs"/>
    <property type="match status" value="2"/>
</dbReference>
<gene>
    <name evidence="11" type="ORF">Catovirus_1_207</name>
</gene>
<comment type="function">
    <text evidence="1">Catalyzes the attachment of tyrosine to tRNA(Tyr) in a two-step reaction: tyrosine is first activated by ATP to form Tyr-AMP and then transferred to the acceptor end of tRNA(Tyr).</text>
</comment>
<dbReference type="FunFam" id="3.40.50.620:FF:000085">
    <property type="entry name" value="Tyrosine--tRNA ligase 1 cytoplasmic"/>
    <property type="match status" value="1"/>
</dbReference>
<dbReference type="InterPro" id="IPR002305">
    <property type="entry name" value="aa-tRNA-synth_Ic"/>
</dbReference>
<evidence type="ECO:0000256" key="10">
    <source>
        <dbReference type="ARBA" id="ARBA00048248"/>
    </source>
</evidence>
<reference evidence="11" key="1">
    <citation type="journal article" date="2017" name="Science">
        <title>Giant viruses with an expanded complement of translation system components.</title>
        <authorList>
            <person name="Schulz F."/>
            <person name="Yutin N."/>
            <person name="Ivanova N.N."/>
            <person name="Ortega D.R."/>
            <person name="Lee T.K."/>
            <person name="Vierheilig J."/>
            <person name="Daims H."/>
            <person name="Horn M."/>
            <person name="Wagner M."/>
            <person name="Jensen G.J."/>
            <person name="Kyrpides N.C."/>
            <person name="Koonin E.V."/>
            <person name="Woyke T."/>
        </authorList>
    </citation>
    <scope>NUCLEOTIDE SEQUENCE</scope>
    <source>
        <strain evidence="11">CTV1</strain>
    </source>
</reference>
<keyword evidence="5" id="KW-0547">Nucleotide-binding</keyword>
<evidence type="ECO:0000256" key="5">
    <source>
        <dbReference type="ARBA" id="ARBA00022741"/>
    </source>
</evidence>
<comment type="similarity">
    <text evidence="2">Belongs to the class-I aminoacyl-tRNA synthetase family.</text>
</comment>
<protein>
    <recommendedName>
        <fullName evidence="3">tyrosine--tRNA ligase</fullName>
        <ecNumber evidence="3">6.1.1.1</ecNumber>
    </recommendedName>
    <alternativeName>
        <fullName evidence="9">Tyrosyl-tRNA synthetase</fullName>
    </alternativeName>
</protein>
<dbReference type="EC" id="6.1.1.1" evidence="3"/>
<accession>A0A1V0S8W8</accession>
<dbReference type="PANTHER" id="PTHR46264">
    <property type="entry name" value="TYROSINE-TRNA LIGASE"/>
    <property type="match status" value="1"/>
</dbReference>
<sequence>MNIQENIKTIKSIGEEIIGGDSLERLLTHKQRVYAYDGFEPSGRMHIAQGLLRTHNVNKFIDSGVHFKFWVADWFALMNLKLGGDIKKIQQAGKDMILMWKACDMNLDKVDKDGNKMIEFLWSSEEINKRPDEYWKLVLDIATKFSLNRIKKCTQIMGRKEEDEIFNTILDLNDKIVDLFNNCDFEQKKKDDILGLLKKLLDTKLDELAASQIFYPVMQCADVFFLGIDIASLGMDQRKVNTLALEYCDKIKRKNKPIIISHHMLKGLDGSDKMSKSNPDNTIFMDDSETEIIRKIKKSFCEPGNIDKNPLLDWIEHLILPIKKTIVIKTKNDIGEEIDMSFDNANLIADKFKNGYIHPKCLKNAVTTVLVNTLIPIQQKYIALKKNDN</sequence>
<dbReference type="SUPFAM" id="SSF52374">
    <property type="entry name" value="Nucleotidylyl transferase"/>
    <property type="match status" value="1"/>
</dbReference>
<evidence type="ECO:0000256" key="9">
    <source>
        <dbReference type="ARBA" id="ARBA00033323"/>
    </source>
</evidence>
<evidence type="ECO:0000256" key="4">
    <source>
        <dbReference type="ARBA" id="ARBA00022598"/>
    </source>
</evidence>
<dbReference type="EMBL" id="KY684083">
    <property type="protein sequence ID" value="ARF08157.1"/>
    <property type="molecule type" value="Genomic_DNA"/>
</dbReference>
<name>A0A1V0S8W8_9VIRU</name>
<evidence type="ECO:0000256" key="7">
    <source>
        <dbReference type="ARBA" id="ARBA00022917"/>
    </source>
</evidence>
<keyword evidence="8 11" id="KW-0030">Aminoacyl-tRNA synthetase</keyword>
<dbReference type="Pfam" id="PF00579">
    <property type="entry name" value="tRNA-synt_1b"/>
    <property type="match status" value="2"/>
</dbReference>
<evidence type="ECO:0000256" key="2">
    <source>
        <dbReference type="ARBA" id="ARBA00005594"/>
    </source>
</evidence>
<evidence type="ECO:0000256" key="1">
    <source>
        <dbReference type="ARBA" id="ARBA00002025"/>
    </source>
</evidence>
<organism evidence="11">
    <name type="scientific">Catovirus CTV1</name>
    <dbReference type="NCBI Taxonomy" id="1977631"/>
    <lineage>
        <taxon>Viruses</taxon>
        <taxon>Varidnaviria</taxon>
        <taxon>Bamfordvirae</taxon>
        <taxon>Nucleocytoviricota</taxon>
        <taxon>Megaviricetes</taxon>
        <taxon>Imitervirales</taxon>
        <taxon>Mimiviridae</taxon>
        <taxon>Klosneuvirinae</taxon>
        <taxon>Catovirus</taxon>
    </lineage>
</organism>
<dbReference type="InterPro" id="IPR050489">
    <property type="entry name" value="Tyr-tRNA_synthase"/>
</dbReference>